<name>A0A6J5WZ87_PRUAR</name>
<protein>
    <submittedName>
        <fullName evidence="1">Uncharacterized protein</fullName>
    </submittedName>
</protein>
<organism evidence="1 2">
    <name type="scientific">Prunus armeniaca</name>
    <name type="common">Apricot</name>
    <name type="synonym">Armeniaca vulgaris</name>
    <dbReference type="NCBI Taxonomy" id="36596"/>
    <lineage>
        <taxon>Eukaryota</taxon>
        <taxon>Viridiplantae</taxon>
        <taxon>Streptophyta</taxon>
        <taxon>Embryophyta</taxon>
        <taxon>Tracheophyta</taxon>
        <taxon>Spermatophyta</taxon>
        <taxon>Magnoliopsida</taxon>
        <taxon>eudicotyledons</taxon>
        <taxon>Gunneridae</taxon>
        <taxon>Pentapetalae</taxon>
        <taxon>rosids</taxon>
        <taxon>fabids</taxon>
        <taxon>Rosales</taxon>
        <taxon>Rosaceae</taxon>
        <taxon>Amygdaloideae</taxon>
        <taxon>Amygdaleae</taxon>
        <taxon>Prunus</taxon>
    </lineage>
</organism>
<keyword evidence="2" id="KW-1185">Reference proteome</keyword>
<dbReference type="EMBL" id="CAEKKB010000003">
    <property type="protein sequence ID" value="CAB4305713.1"/>
    <property type="molecule type" value="Genomic_DNA"/>
</dbReference>
<dbReference type="AlphaFoldDB" id="A0A6J5WZ87"/>
<accession>A0A6J5WZ87</accession>
<dbReference type="OrthoDB" id="10625242at2759"/>
<reference evidence="2" key="1">
    <citation type="journal article" date="2020" name="Genome Biol.">
        <title>Gamete binning: chromosome-level and haplotype-resolved genome assembly enabled by high-throughput single-cell sequencing of gamete genomes.</title>
        <authorList>
            <person name="Campoy J.A."/>
            <person name="Sun H."/>
            <person name="Goel M."/>
            <person name="Jiao W.-B."/>
            <person name="Folz-Donahue K."/>
            <person name="Wang N."/>
            <person name="Rubio M."/>
            <person name="Liu C."/>
            <person name="Kukat C."/>
            <person name="Ruiz D."/>
            <person name="Huettel B."/>
            <person name="Schneeberger K."/>
        </authorList>
    </citation>
    <scope>NUCLEOTIDE SEQUENCE [LARGE SCALE GENOMIC DNA]</scope>
    <source>
        <strain evidence="2">cv. Rojo Pasion</strain>
    </source>
</reference>
<proteinExistence type="predicted"/>
<sequence>MGKQPDPNDLRRQLRAEKYKDVFIKNDHCTPTGDLVGFLGPEDGPEAEVEAFGGGVVGFLGPEDGPEAEVEAFGGRVVGFLGPEEVGELAGAALVDGDGAVLGEADGEEAEDLGDDAGAEDVDLALFEEAGPLAGDDDGDLDLADGDGALAFAATPEIMATKMRVRTISRFSVRYKAEARGVLVWKKVKEKKSKGLPFLVLADWDDGAAAAAAAQHFETFFQKRAVVSRASSTIIIMDAH</sequence>
<evidence type="ECO:0000313" key="2">
    <source>
        <dbReference type="Proteomes" id="UP000507245"/>
    </source>
</evidence>
<dbReference type="Proteomes" id="UP000507245">
    <property type="component" value="Unassembled WGS sequence"/>
</dbReference>
<gene>
    <name evidence="1" type="ORF">ORAREDHAP_LOCUS23753</name>
</gene>
<evidence type="ECO:0000313" key="1">
    <source>
        <dbReference type="EMBL" id="CAB4305713.1"/>
    </source>
</evidence>